<gene>
    <name evidence="4" type="ORF">JOC83_003632</name>
</gene>
<accession>A0ABS2QZ59</accession>
<proteinExistence type="inferred from homology"/>
<evidence type="ECO:0000313" key="4">
    <source>
        <dbReference type="EMBL" id="MBM7704773.1"/>
    </source>
</evidence>
<comment type="caution">
    <text evidence="4">The sequence shown here is derived from an EMBL/GenBank/DDBJ whole genome shotgun (WGS) entry which is preliminary data.</text>
</comment>
<feature type="transmembrane region" description="Helical" evidence="2">
    <location>
        <begin position="13"/>
        <end position="31"/>
    </location>
</feature>
<organism evidence="4 5">
    <name type="scientific">Priestia iocasae</name>
    <dbReference type="NCBI Taxonomy" id="2291674"/>
    <lineage>
        <taxon>Bacteria</taxon>
        <taxon>Bacillati</taxon>
        <taxon>Bacillota</taxon>
        <taxon>Bacilli</taxon>
        <taxon>Bacillales</taxon>
        <taxon>Bacillaceae</taxon>
        <taxon>Priestia</taxon>
    </lineage>
</organism>
<protein>
    <submittedName>
        <fullName evidence="4">Membrane protein DedA with SNARE-associated domain</fullName>
    </submittedName>
</protein>
<evidence type="ECO:0000256" key="2">
    <source>
        <dbReference type="SAM" id="Phobius"/>
    </source>
</evidence>
<evidence type="ECO:0000259" key="3">
    <source>
        <dbReference type="Pfam" id="PF09335"/>
    </source>
</evidence>
<dbReference type="PANTHER" id="PTHR42709">
    <property type="entry name" value="ALKALINE PHOSPHATASE LIKE PROTEIN"/>
    <property type="match status" value="1"/>
</dbReference>
<feature type="transmembrane region" description="Helical" evidence="2">
    <location>
        <begin position="52"/>
        <end position="72"/>
    </location>
</feature>
<evidence type="ECO:0000313" key="5">
    <source>
        <dbReference type="Proteomes" id="UP000809829"/>
    </source>
</evidence>
<dbReference type="RefSeq" id="WP_205188769.1">
    <property type="nucleotide sequence ID" value="NZ_JAFBFC010000008.1"/>
</dbReference>
<dbReference type="EMBL" id="JAFBFC010000008">
    <property type="protein sequence ID" value="MBM7704773.1"/>
    <property type="molecule type" value="Genomic_DNA"/>
</dbReference>
<feature type="transmembrane region" description="Helical" evidence="2">
    <location>
        <begin position="169"/>
        <end position="190"/>
    </location>
</feature>
<name>A0ABS2QZ59_9BACI</name>
<keyword evidence="2" id="KW-0472">Membrane</keyword>
<reference evidence="4 5" key="1">
    <citation type="submission" date="2021-01" db="EMBL/GenBank/DDBJ databases">
        <title>Genomic Encyclopedia of Type Strains, Phase IV (KMG-IV): sequencing the most valuable type-strain genomes for metagenomic binning, comparative biology and taxonomic classification.</title>
        <authorList>
            <person name="Goeker M."/>
        </authorList>
    </citation>
    <scope>NUCLEOTIDE SEQUENCE [LARGE SCALE GENOMIC DNA]</scope>
    <source>
        <strain evidence="4 5">DSM 104297</strain>
    </source>
</reference>
<dbReference type="Proteomes" id="UP000809829">
    <property type="component" value="Unassembled WGS sequence"/>
</dbReference>
<dbReference type="Pfam" id="PF09335">
    <property type="entry name" value="VTT_dom"/>
    <property type="match status" value="1"/>
</dbReference>
<keyword evidence="2" id="KW-1133">Transmembrane helix</keyword>
<feature type="transmembrane region" description="Helical" evidence="2">
    <location>
        <begin position="138"/>
        <end position="157"/>
    </location>
</feature>
<evidence type="ECO:0000256" key="1">
    <source>
        <dbReference type="ARBA" id="ARBA00010792"/>
    </source>
</evidence>
<comment type="similarity">
    <text evidence="1">Belongs to the DedA family.</text>
</comment>
<dbReference type="InterPro" id="IPR032816">
    <property type="entry name" value="VTT_dom"/>
</dbReference>
<dbReference type="PANTHER" id="PTHR42709:SF9">
    <property type="entry name" value="ALKALINE PHOSPHATASE LIKE PROTEIN"/>
    <property type="match status" value="1"/>
</dbReference>
<keyword evidence="5" id="KW-1185">Reference proteome</keyword>
<feature type="domain" description="VTT" evidence="3">
    <location>
        <begin position="31"/>
        <end position="156"/>
    </location>
</feature>
<keyword evidence="2" id="KW-0812">Transmembrane</keyword>
<sequence>MNTETILLIVKDYGYWALFFTLWLGFFGLPIPNEAIIMTSGLIASKSYLEPIPTFVVTYVGVICSLTTLYLLGRFWHEVISRFINRVPKVNQYVGRAEHLITKHGPLALVFGYFIPGVRHFVPFLVGNSKMPYRTFALFGYTITFLWTIVLYTTGYFSGQHMDEIISALYSYGAIILLFLFSVVVIAQLIKKRRKIKEKHPS</sequence>
<dbReference type="InterPro" id="IPR051311">
    <property type="entry name" value="DedA_domain"/>
</dbReference>